<proteinExistence type="predicted"/>
<dbReference type="Proteomes" id="UP000526501">
    <property type="component" value="Unassembled WGS sequence"/>
</dbReference>
<feature type="domain" description="Methyltransferase type 11" evidence="1">
    <location>
        <begin position="62"/>
        <end position="157"/>
    </location>
</feature>
<dbReference type="GO" id="GO:0032259">
    <property type="term" value="P:methylation"/>
    <property type="evidence" value="ECO:0007669"/>
    <property type="project" value="UniProtKB-KW"/>
</dbReference>
<dbReference type="InterPro" id="IPR013216">
    <property type="entry name" value="Methyltransf_11"/>
</dbReference>
<protein>
    <submittedName>
        <fullName evidence="2">Class I SAM-dependent methyltransferase</fullName>
    </submittedName>
</protein>
<organism evidence="2 3">
    <name type="scientific">Pelagicoccus albus</name>
    <dbReference type="NCBI Taxonomy" id="415222"/>
    <lineage>
        <taxon>Bacteria</taxon>
        <taxon>Pseudomonadati</taxon>
        <taxon>Verrucomicrobiota</taxon>
        <taxon>Opitutia</taxon>
        <taxon>Puniceicoccales</taxon>
        <taxon>Pelagicoccaceae</taxon>
        <taxon>Pelagicoccus</taxon>
    </lineage>
</organism>
<sequence length="264" mass="29219">MNTVSYNREAWNQQSIRGSEWCTPVSSEEIESARKGDWKVILTPNKAVPKAWFGDLPGKALLCLASGGGQQAPILSAAGAKVTSFDNSDEQLAKDLLVAKRDGLEITAKQGDMADLSAFPDSSFDLIFHPVSNVFVESVLPVWKECFRVLKPNGRLLSGFMNPAFFLFDHDELENAGEPVVKYSIPYSDKSDLPPEKLEKIQRDKIAYEFGHSLQDQIGGQTAAGFVIADLYEDDWSDEASPLNKYFRINMATLAIKLEVPQVI</sequence>
<dbReference type="RefSeq" id="WP_185658621.1">
    <property type="nucleotide sequence ID" value="NZ_CAWPOO010000001.1"/>
</dbReference>
<gene>
    <name evidence="2" type="ORF">H5P27_01550</name>
</gene>
<keyword evidence="2" id="KW-0808">Transferase</keyword>
<dbReference type="Pfam" id="PF08241">
    <property type="entry name" value="Methyltransf_11"/>
    <property type="match status" value="1"/>
</dbReference>
<name>A0A7X1B328_9BACT</name>
<dbReference type="SUPFAM" id="SSF53335">
    <property type="entry name" value="S-adenosyl-L-methionine-dependent methyltransferases"/>
    <property type="match status" value="1"/>
</dbReference>
<evidence type="ECO:0000313" key="3">
    <source>
        <dbReference type="Proteomes" id="UP000526501"/>
    </source>
</evidence>
<keyword evidence="3" id="KW-1185">Reference proteome</keyword>
<evidence type="ECO:0000313" key="2">
    <source>
        <dbReference type="EMBL" id="MBC2604733.1"/>
    </source>
</evidence>
<dbReference type="GO" id="GO:0008757">
    <property type="term" value="F:S-adenosylmethionine-dependent methyltransferase activity"/>
    <property type="evidence" value="ECO:0007669"/>
    <property type="project" value="InterPro"/>
</dbReference>
<evidence type="ECO:0000259" key="1">
    <source>
        <dbReference type="Pfam" id="PF08241"/>
    </source>
</evidence>
<dbReference type="Gene3D" id="3.40.50.150">
    <property type="entry name" value="Vaccinia Virus protein VP39"/>
    <property type="match status" value="1"/>
</dbReference>
<dbReference type="CDD" id="cd02440">
    <property type="entry name" value="AdoMet_MTases"/>
    <property type="match status" value="1"/>
</dbReference>
<dbReference type="AlphaFoldDB" id="A0A7X1B328"/>
<comment type="caution">
    <text evidence="2">The sequence shown here is derived from an EMBL/GenBank/DDBJ whole genome shotgun (WGS) entry which is preliminary data.</text>
</comment>
<reference evidence="2 3" key="1">
    <citation type="submission" date="2020-07" db="EMBL/GenBank/DDBJ databases">
        <authorList>
            <person name="Feng X."/>
        </authorList>
    </citation>
    <scope>NUCLEOTIDE SEQUENCE [LARGE SCALE GENOMIC DNA]</scope>
    <source>
        <strain evidence="2 3">JCM23202</strain>
    </source>
</reference>
<keyword evidence="2" id="KW-0489">Methyltransferase</keyword>
<accession>A0A7X1B328</accession>
<dbReference type="EMBL" id="JACHVC010000001">
    <property type="protein sequence ID" value="MBC2604733.1"/>
    <property type="molecule type" value="Genomic_DNA"/>
</dbReference>
<dbReference type="InterPro" id="IPR029063">
    <property type="entry name" value="SAM-dependent_MTases_sf"/>
</dbReference>